<feature type="domain" description="Methyltransferase" evidence="1">
    <location>
        <begin position="265"/>
        <end position="363"/>
    </location>
</feature>
<dbReference type="Proteomes" id="UP000637695">
    <property type="component" value="Unassembled WGS sequence"/>
</dbReference>
<organism evidence="2 3">
    <name type="scientific">Alicyclobacillus cellulosilyticus</name>
    <dbReference type="NCBI Taxonomy" id="1003997"/>
    <lineage>
        <taxon>Bacteria</taxon>
        <taxon>Bacillati</taxon>
        <taxon>Bacillota</taxon>
        <taxon>Bacilli</taxon>
        <taxon>Bacillales</taxon>
        <taxon>Alicyclobacillaceae</taxon>
        <taxon>Alicyclobacillus</taxon>
    </lineage>
</organism>
<dbReference type="InterPro" id="IPR050508">
    <property type="entry name" value="Methyltransf_Superfamily"/>
</dbReference>
<name>A0A917NK50_9BACL</name>
<accession>A0A917NK50</accession>
<dbReference type="CDD" id="cd02440">
    <property type="entry name" value="AdoMet_MTases"/>
    <property type="match status" value="1"/>
</dbReference>
<sequence>MAGLDEAQVTAWLTGMLDCGVLCDPLLANHFALASDASVCDTARQDAALLAARHAPADGTPAVLGTVPFAPSLFPRAVFSALIATAVHLAREQAGRLARNHDMLRTMLHTACGKVAAFLSRYGGEPLYFIYLLVAGYDMMQPLCRHRQLEEAEWLQGIRHHPYPPEELETLLLIALAIGAIRLKPAAGRGGRVVQVTQAGMRACRWLTGMLENSGYQAARAAYAYLYHFDHVIDWDDMCREVWPDAVSVRSRFVEWIGVSAGARVLELGCGTATMAWEAGLSAAVGPHGRLVCLDESASALERAARKQAPCPGGASVTFLHGRYDDLPFADASFDVVLGAGFLHERNGQAVVREMARTAVPGGVIAVLQGLQTHLLRPFFREWFAPLFDLAGIRCPTAFQQIAPTEADILAWFAGAGLTCIEVARVESRWVFNQPDVVVQHIIRGFAFFQTALMGLPWDDRRTILHELVDRGVDVCRRYPLAERTVYVPMLMVRAARPGARPPRADAGERRVVV</sequence>
<gene>
    <name evidence="2" type="ORF">GCM10010885_14790</name>
</gene>
<reference evidence="2" key="2">
    <citation type="submission" date="2020-09" db="EMBL/GenBank/DDBJ databases">
        <authorList>
            <person name="Sun Q."/>
            <person name="Ohkuma M."/>
        </authorList>
    </citation>
    <scope>NUCLEOTIDE SEQUENCE</scope>
    <source>
        <strain evidence="2">JCM 18487</strain>
    </source>
</reference>
<keyword evidence="3" id="KW-1185">Reference proteome</keyword>
<reference evidence="2" key="1">
    <citation type="journal article" date="2014" name="Int. J. Syst. Evol. Microbiol.">
        <title>Complete genome sequence of Corynebacterium casei LMG S-19264T (=DSM 44701T), isolated from a smear-ripened cheese.</title>
        <authorList>
            <consortium name="US DOE Joint Genome Institute (JGI-PGF)"/>
            <person name="Walter F."/>
            <person name="Albersmeier A."/>
            <person name="Kalinowski J."/>
            <person name="Ruckert C."/>
        </authorList>
    </citation>
    <scope>NUCLEOTIDE SEQUENCE</scope>
    <source>
        <strain evidence="2">JCM 18487</strain>
    </source>
</reference>
<dbReference type="SUPFAM" id="SSF53335">
    <property type="entry name" value="S-adenosyl-L-methionine-dependent methyltransferases"/>
    <property type="match status" value="1"/>
</dbReference>
<dbReference type="PANTHER" id="PTHR42912">
    <property type="entry name" value="METHYLTRANSFERASE"/>
    <property type="match status" value="1"/>
</dbReference>
<evidence type="ECO:0000259" key="1">
    <source>
        <dbReference type="Pfam" id="PF13649"/>
    </source>
</evidence>
<dbReference type="InterPro" id="IPR029063">
    <property type="entry name" value="SAM-dependent_MTases_sf"/>
</dbReference>
<protein>
    <recommendedName>
        <fullName evidence="1">Methyltransferase domain-containing protein</fullName>
    </recommendedName>
</protein>
<comment type="caution">
    <text evidence="2">The sequence shown here is derived from an EMBL/GenBank/DDBJ whole genome shotgun (WGS) entry which is preliminary data.</text>
</comment>
<dbReference type="GO" id="GO:0008168">
    <property type="term" value="F:methyltransferase activity"/>
    <property type="evidence" value="ECO:0007669"/>
    <property type="project" value="TreeGrafter"/>
</dbReference>
<dbReference type="Gene3D" id="3.40.50.150">
    <property type="entry name" value="Vaccinia Virus protein VP39"/>
    <property type="match status" value="1"/>
</dbReference>
<evidence type="ECO:0000313" key="2">
    <source>
        <dbReference type="EMBL" id="GGJ06683.1"/>
    </source>
</evidence>
<dbReference type="InterPro" id="IPR041698">
    <property type="entry name" value="Methyltransf_25"/>
</dbReference>
<proteinExistence type="predicted"/>
<dbReference type="Pfam" id="PF13649">
    <property type="entry name" value="Methyltransf_25"/>
    <property type="match status" value="1"/>
</dbReference>
<dbReference type="AlphaFoldDB" id="A0A917NK50"/>
<dbReference type="EMBL" id="BMOY01000020">
    <property type="protein sequence ID" value="GGJ06683.1"/>
    <property type="molecule type" value="Genomic_DNA"/>
</dbReference>
<evidence type="ECO:0000313" key="3">
    <source>
        <dbReference type="Proteomes" id="UP000637695"/>
    </source>
</evidence>